<proteinExistence type="predicted"/>
<dbReference type="Proteomes" id="UP000234956">
    <property type="component" value="Unassembled WGS sequence"/>
</dbReference>
<evidence type="ECO:0000313" key="2">
    <source>
        <dbReference type="EMBL" id="PKU53625.1"/>
    </source>
</evidence>
<feature type="domain" description="DUF8042" evidence="1">
    <location>
        <begin position="3"/>
        <end position="104"/>
    </location>
</feature>
<evidence type="ECO:0000313" key="3">
    <source>
        <dbReference type="Proteomes" id="UP000234956"/>
    </source>
</evidence>
<name>A0A2I0V5Q7_9BACI</name>
<dbReference type="RefSeq" id="WP_089934787.1">
    <property type="nucleotide sequence ID" value="NZ_PDFK01000001.1"/>
</dbReference>
<dbReference type="EMBL" id="PDFK01000001">
    <property type="protein sequence ID" value="PKU53625.1"/>
    <property type="molecule type" value="Genomic_DNA"/>
</dbReference>
<dbReference type="AlphaFoldDB" id="A0A2I0V5Q7"/>
<protein>
    <recommendedName>
        <fullName evidence="1">DUF8042 domain-containing protein</fullName>
    </recommendedName>
</protein>
<gene>
    <name evidence="2" type="ORF">CRI88_04700</name>
</gene>
<dbReference type="InterPro" id="IPR058355">
    <property type="entry name" value="DUF8042"/>
</dbReference>
<accession>A0A2I0V5Q7</accession>
<comment type="caution">
    <text evidence="2">The sequence shown here is derived from an EMBL/GenBank/DDBJ whole genome shotgun (WGS) entry which is preliminary data.</text>
</comment>
<organism evidence="2 3">
    <name type="scientific">Lysinibacillus fusiformis</name>
    <dbReference type="NCBI Taxonomy" id="28031"/>
    <lineage>
        <taxon>Bacteria</taxon>
        <taxon>Bacillati</taxon>
        <taxon>Bacillota</taxon>
        <taxon>Bacilli</taxon>
        <taxon>Bacillales</taxon>
        <taxon>Bacillaceae</taxon>
        <taxon>Lysinibacillus</taxon>
    </lineage>
</organism>
<sequence>MDKIEIVDEYYKYIAKIPAGLQYIADSLRSGNVPTALNEILNFSEGITWIKQMEEILTDQGVNTNLNKQQLEEYLNLINEGLEKQDFVLVADIFEYEMLPYFEQIIA</sequence>
<evidence type="ECO:0000259" key="1">
    <source>
        <dbReference type="Pfam" id="PF26154"/>
    </source>
</evidence>
<reference evidence="2 3" key="1">
    <citation type="submission" date="2017-10" db="EMBL/GenBank/DDBJ databases">
        <title>Draft genome of Lysinibacillus fusiformis strain Juneja, a laboratory-derived pathogen of Drosophila melanogaster.</title>
        <authorList>
            <person name="Smith B.R."/>
            <person name="Unckless R.L."/>
        </authorList>
    </citation>
    <scope>NUCLEOTIDE SEQUENCE [LARGE SCALE GENOMIC DNA]</scope>
    <source>
        <strain evidence="2 3">Juneja</strain>
    </source>
</reference>
<dbReference type="Pfam" id="PF26154">
    <property type="entry name" value="DUF8042"/>
    <property type="match status" value="1"/>
</dbReference>